<name>A0A9D1SMI9_9PROT</name>
<dbReference type="Proteomes" id="UP000824142">
    <property type="component" value="Unassembled WGS sequence"/>
</dbReference>
<keyword evidence="2" id="KW-0732">Signal</keyword>
<feature type="compositionally biased region" description="Low complexity" evidence="1">
    <location>
        <begin position="125"/>
        <end position="135"/>
    </location>
</feature>
<feature type="region of interest" description="Disordered" evidence="1">
    <location>
        <begin position="122"/>
        <end position="142"/>
    </location>
</feature>
<organism evidence="3 4">
    <name type="scientific">Candidatus Enterousia avicola</name>
    <dbReference type="NCBI Taxonomy" id="2840787"/>
    <lineage>
        <taxon>Bacteria</taxon>
        <taxon>Pseudomonadati</taxon>
        <taxon>Pseudomonadota</taxon>
        <taxon>Alphaproteobacteria</taxon>
        <taxon>Candidatus Enterousia</taxon>
    </lineage>
</organism>
<proteinExistence type="predicted"/>
<dbReference type="EMBL" id="DVNO01000018">
    <property type="protein sequence ID" value="HIU65435.1"/>
    <property type="molecule type" value="Genomic_DNA"/>
</dbReference>
<dbReference type="AlphaFoldDB" id="A0A9D1SMI9"/>
<evidence type="ECO:0008006" key="5">
    <source>
        <dbReference type="Google" id="ProtNLM"/>
    </source>
</evidence>
<evidence type="ECO:0000313" key="4">
    <source>
        <dbReference type="Proteomes" id="UP000824142"/>
    </source>
</evidence>
<reference evidence="3" key="1">
    <citation type="submission" date="2020-10" db="EMBL/GenBank/DDBJ databases">
        <authorList>
            <person name="Gilroy R."/>
        </authorList>
    </citation>
    <scope>NUCLEOTIDE SEQUENCE</scope>
    <source>
        <strain evidence="3">CHK136-897</strain>
    </source>
</reference>
<protein>
    <recommendedName>
        <fullName evidence="5">Secreted protein</fullName>
    </recommendedName>
</protein>
<evidence type="ECO:0000256" key="2">
    <source>
        <dbReference type="SAM" id="SignalP"/>
    </source>
</evidence>
<gene>
    <name evidence="3" type="ORF">IAC63_02225</name>
</gene>
<evidence type="ECO:0000313" key="3">
    <source>
        <dbReference type="EMBL" id="HIU65435.1"/>
    </source>
</evidence>
<accession>A0A9D1SMI9</accession>
<evidence type="ECO:0000256" key="1">
    <source>
        <dbReference type="SAM" id="MobiDB-lite"/>
    </source>
</evidence>
<sequence>MNIKNKFLFGMSKQKRKVAILALITLCSFSPVYAASDNGCGDDDNNYITPELALCSTHVYNIGLTKNPVDEANKQIMRDVVALKSTIIMQQMYKQYEYLEATISRLKTQLKREILTSQLEAAGASSSSSSSSSSSKTSTGGNNGVAGAENCITAGLTADVMSCLSRNLDRITSAINSSDIGAAQRQIKTDIEVLRMYDKLEKTQDDLTTKDKTETNGMSVPLYNAYYECQKAFNENNRTLMTTCINLMRVCVTQNIELLQNQNRTSSQIRYY</sequence>
<reference evidence="3" key="2">
    <citation type="journal article" date="2021" name="PeerJ">
        <title>Extensive microbial diversity within the chicken gut microbiome revealed by metagenomics and culture.</title>
        <authorList>
            <person name="Gilroy R."/>
            <person name="Ravi A."/>
            <person name="Getino M."/>
            <person name="Pursley I."/>
            <person name="Horton D.L."/>
            <person name="Alikhan N.F."/>
            <person name="Baker D."/>
            <person name="Gharbi K."/>
            <person name="Hall N."/>
            <person name="Watson M."/>
            <person name="Adriaenssens E.M."/>
            <person name="Foster-Nyarko E."/>
            <person name="Jarju S."/>
            <person name="Secka A."/>
            <person name="Antonio M."/>
            <person name="Oren A."/>
            <person name="Chaudhuri R.R."/>
            <person name="La Ragione R."/>
            <person name="Hildebrand F."/>
            <person name="Pallen M.J."/>
        </authorList>
    </citation>
    <scope>NUCLEOTIDE SEQUENCE</scope>
    <source>
        <strain evidence="3">CHK136-897</strain>
    </source>
</reference>
<feature type="signal peptide" evidence="2">
    <location>
        <begin position="1"/>
        <end position="34"/>
    </location>
</feature>
<comment type="caution">
    <text evidence="3">The sequence shown here is derived from an EMBL/GenBank/DDBJ whole genome shotgun (WGS) entry which is preliminary data.</text>
</comment>
<feature type="chain" id="PRO_5038854576" description="Secreted protein" evidence="2">
    <location>
        <begin position="35"/>
        <end position="272"/>
    </location>
</feature>